<name>A0A7W9PR29_9ACTN</name>
<evidence type="ECO:0000313" key="2">
    <source>
        <dbReference type="EMBL" id="MBB5926380.1"/>
    </source>
</evidence>
<dbReference type="Gene3D" id="1.10.10.10">
    <property type="entry name" value="Winged helix-like DNA-binding domain superfamily/Winged helix DNA-binding domain"/>
    <property type="match status" value="1"/>
</dbReference>
<dbReference type="InterPro" id="IPR011006">
    <property type="entry name" value="CheY-like_superfamily"/>
</dbReference>
<comment type="caution">
    <text evidence="2">The sequence shown here is derived from an EMBL/GenBank/DDBJ whole genome shotgun (WGS) entry which is preliminary data.</text>
</comment>
<dbReference type="SMART" id="SM01012">
    <property type="entry name" value="ANTAR"/>
    <property type="match status" value="1"/>
</dbReference>
<dbReference type="EMBL" id="JACHJK010000003">
    <property type="protein sequence ID" value="MBB5926380.1"/>
    <property type="molecule type" value="Genomic_DNA"/>
</dbReference>
<dbReference type="Pfam" id="PF03861">
    <property type="entry name" value="ANTAR"/>
    <property type="match status" value="1"/>
</dbReference>
<dbReference type="InterPro" id="IPR036388">
    <property type="entry name" value="WH-like_DNA-bd_sf"/>
</dbReference>
<protein>
    <recommendedName>
        <fullName evidence="1">ANTAR domain-containing protein</fullName>
    </recommendedName>
</protein>
<dbReference type="Proteomes" id="UP000585836">
    <property type="component" value="Unassembled WGS sequence"/>
</dbReference>
<organism evidence="2 3">
    <name type="scientific">Streptomyces echinatus</name>
    <dbReference type="NCBI Taxonomy" id="67293"/>
    <lineage>
        <taxon>Bacteria</taxon>
        <taxon>Bacillati</taxon>
        <taxon>Actinomycetota</taxon>
        <taxon>Actinomycetes</taxon>
        <taxon>Kitasatosporales</taxon>
        <taxon>Streptomycetaceae</taxon>
        <taxon>Streptomyces</taxon>
    </lineage>
</organism>
<reference evidence="2 3" key="1">
    <citation type="submission" date="2020-08" db="EMBL/GenBank/DDBJ databases">
        <title>Genomic Encyclopedia of Type Strains, Phase III (KMG-III): the genomes of soil and plant-associated and newly described type strains.</title>
        <authorList>
            <person name="Whitman W."/>
        </authorList>
    </citation>
    <scope>NUCLEOTIDE SEQUENCE [LARGE SCALE GENOMIC DNA]</scope>
    <source>
        <strain evidence="2 3">CECT 3313</strain>
    </source>
</reference>
<keyword evidence="3" id="KW-1185">Reference proteome</keyword>
<accession>A0A7W9PR29</accession>
<dbReference type="SUPFAM" id="SSF52172">
    <property type="entry name" value="CheY-like"/>
    <property type="match status" value="1"/>
</dbReference>
<feature type="domain" description="ANTAR" evidence="1">
    <location>
        <begin position="24"/>
        <end position="85"/>
    </location>
</feature>
<evidence type="ECO:0000259" key="1">
    <source>
        <dbReference type="PROSITE" id="PS50921"/>
    </source>
</evidence>
<proteinExistence type="predicted"/>
<dbReference type="RefSeq" id="WP_184963092.1">
    <property type="nucleotide sequence ID" value="NZ_JACHJK010000003.1"/>
</dbReference>
<dbReference type="PROSITE" id="PS50921">
    <property type="entry name" value="ANTAR"/>
    <property type="match status" value="1"/>
</dbReference>
<dbReference type="InterPro" id="IPR005561">
    <property type="entry name" value="ANTAR"/>
</dbReference>
<gene>
    <name evidence="2" type="ORF">FHS34_001836</name>
</gene>
<dbReference type="GO" id="GO:0003723">
    <property type="term" value="F:RNA binding"/>
    <property type="evidence" value="ECO:0007669"/>
    <property type="project" value="InterPro"/>
</dbReference>
<sequence length="115" mass="12406">MSPSSPDPHTQSPAVSVDELVAELERVRAENRQLRQALASHAVIDQAIGVLTVLGRISPDDGFTVLREISQHTNIKLSAVAEHVLKYAQGAALPDVLLEEVRSALTRHTGGDRPL</sequence>
<dbReference type="AlphaFoldDB" id="A0A7W9PR29"/>
<evidence type="ECO:0000313" key="3">
    <source>
        <dbReference type="Proteomes" id="UP000585836"/>
    </source>
</evidence>